<accession>A0A6A6VBD3</accession>
<dbReference type="AlphaFoldDB" id="A0A6A6VBD3"/>
<evidence type="ECO:0000313" key="1">
    <source>
        <dbReference type="EMBL" id="KAF2746601.1"/>
    </source>
</evidence>
<dbReference type="Proteomes" id="UP000799440">
    <property type="component" value="Unassembled WGS sequence"/>
</dbReference>
<protein>
    <submittedName>
        <fullName evidence="1">Uncharacterized protein</fullName>
    </submittedName>
</protein>
<dbReference type="EMBL" id="MU006576">
    <property type="protein sequence ID" value="KAF2746601.1"/>
    <property type="molecule type" value="Genomic_DNA"/>
</dbReference>
<gene>
    <name evidence="1" type="ORF">M011DRAFT_477839</name>
</gene>
<sequence>MPSDDQIDLVREDMIDAAMELMKKMQELELMLLWSFDDEGDITFDFLNMGLHRVRGRKDLRLTQRALGRLLASASKDTTLALLKDNVRTLAFLTWGVNFSVEARELEQAGIWNFPVPEEDSHDYASCYSDPDDADRDLAEKDVGVEFLMTWTRALNVNIRTFATFLSEFKKLQRLHIVARHEITTQEEPYSHLDEYSHHDRWIRQEELISEMAKAAKQLLARMEAPKVVQILTMQDFRREVTLDILRDQYWSEGSTDVKVSEVVG</sequence>
<name>A0A6A6VBD3_9PLEO</name>
<reference evidence="1" key="1">
    <citation type="journal article" date="2020" name="Stud. Mycol.">
        <title>101 Dothideomycetes genomes: a test case for predicting lifestyles and emergence of pathogens.</title>
        <authorList>
            <person name="Haridas S."/>
            <person name="Albert R."/>
            <person name="Binder M."/>
            <person name="Bloem J."/>
            <person name="Labutti K."/>
            <person name="Salamov A."/>
            <person name="Andreopoulos B."/>
            <person name="Baker S."/>
            <person name="Barry K."/>
            <person name="Bills G."/>
            <person name="Bluhm B."/>
            <person name="Cannon C."/>
            <person name="Castanera R."/>
            <person name="Culley D."/>
            <person name="Daum C."/>
            <person name="Ezra D."/>
            <person name="Gonzalez J."/>
            <person name="Henrissat B."/>
            <person name="Kuo A."/>
            <person name="Liang C."/>
            <person name="Lipzen A."/>
            <person name="Lutzoni F."/>
            <person name="Magnuson J."/>
            <person name="Mondo S."/>
            <person name="Nolan M."/>
            <person name="Ohm R."/>
            <person name="Pangilinan J."/>
            <person name="Park H.-J."/>
            <person name="Ramirez L."/>
            <person name="Alfaro M."/>
            <person name="Sun H."/>
            <person name="Tritt A."/>
            <person name="Yoshinaga Y."/>
            <person name="Zwiers L.-H."/>
            <person name="Turgeon B."/>
            <person name="Goodwin S."/>
            <person name="Spatafora J."/>
            <person name="Crous P."/>
            <person name="Grigoriev I."/>
        </authorList>
    </citation>
    <scope>NUCLEOTIDE SEQUENCE</scope>
    <source>
        <strain evidence="1">CBS 119925</strain>
    </source>
</reference>
<keyword evidence="2" id="KW-1185">Reference proteome</keyword>
<proteinExistence type="predicted"/>
<organism evidence="1 2">
    <name type="scientific">Sporormia fimetaria CBS 119925</name>
    <dbReference type="NCBI Taxonomy" id="1340428"/>
    <lineage>
        <taxon>Eukaryota</taxon>
        <taxon>Fungi</taxon>
        <taxon>Dikarya</taxon>
        <taxon>Ascomycota</taxon>
        <taxon>Pezizomycotina</taxon>
        <taxon>Dothideomycetes</taxon>
        <taxon>Pleosporomycetidae</taxon>
        <taxon>Pleosporales</taxon>
        <taxon>Sporormiaceae</taxon>
        <taxon>Sporormia</taxon>
    </lineage>
</organism>
<evidence type="ECO:0000313" key="2">
    <source>
        <dbReference type="Proteomes" id="UP000799440"/>
    </source>
</evidence>